<dbReference type="InterPro" id="IPR011990">
    <property type="entry name" value="TPR-like_helical_dom_sf"/>
</dbReference>
<protein>
    <submittedName>
        <fullName evidence="1">Uncharacterized protein</fullName>
    </submittedName>
</protein>
<name>A0A9P6QPZ3_9FUNG</name>
<accession>A0A9P6QPZ3</accession>
<proteinExistence type="predicted"/>
<reference evidence="1" key="1">
    <citation type="journal article" date="2020" name="Fungal Divers.">
        <title>Resolving the Mortierellaceae phylogeny through synthesis of multi-gene phylogenetics and phylogenomics.</title>
        <authorList>
            <person name="Vandepol N."/>
            <person name="Liber J."/>
            <person name="Desiro A."/>
            <person name="Na H."/>
            <person name="Kennedy M."/>
            <person name="Barry K."/>
            <person name="Grigoriev I.V."/>
            <person name="Miller A.N."/>
            <person name="O'Donnell K."/>
            <person name="Stajich J.E."/>
            <person name="Bonito G."/>
        </authorList>
    </citation>
    <scope>NUCLEOTIDE SEQUENCE</scope>
    <source>
        <strain evidence="1">NVP60</strain>
    </source>
</reference>
<feature type="non-terminal residue" evidence="1">
    <location>
        <position position="377"/>
    </location>
</feature>
<evidence type="ECO:0000313" key="2">
    <source>
        <dbReference type="Proteomes" id="UP000823405"/>
    </source>
</evidence>
<dbReference type="AlphaFoldDB" id="A0A9P6QPZ3"/>
<organism evidence="1 2">
    <name type="scientific">Linnemannia gamsii</name>
    <dbReference type="NCBI Taxonomy" id="64522"/>
    <lineage>
        <taxon>Eukaryota</taxon>
        <taxon>Fungi</taxon>
        <taxon>Fungi incertae sedis</taxon>
        <taxon>Mucoromycota</taxon>
        <taxon>Mortierellomycotina</taxon>
        <taxon>Mortierellomycetes</taxon>
        <taxon>Mortierellales</taxon>
        <taxon>Mortierellaceae</taxon>
        <taxon>Linnemannia</taxon>
    </lineage>
</organism>
<sequence>MLGNISSSPWSVLSAQALDLANAYLKSARNTQDIHLASIFCDDAEISLSQAKQAFKRALSPETLTEQTLRNNIGTAYFERGKILAQLGQRDRAQASYKKAEKWGYEETRSVTTMPAMSLFMNSASAVTQAPTSTPMSAPAKSDLVDYLFEKALLTLNSLKIANTPSLFLVYAHDNPTHGKADAETSKYLIEKLFQIQGFKLHSDQAPMGRPYSSSPEELKKDGKLGDIVTNQLCLLPAQLIKDVKPVDKVVVCSSEVLGSYLKWKDYEKFHQELQEAYHKDLETYRKDGEQKDALAIRQVVNKFSQEEKYKAGFHHVLTEIAFLQIREKHMTGEHGIIPVSLTPNSYEECLAHFIPATTVRMEDIPRLEGQAQAGRE</sequence>
<evidence type="ECO:0000313" key="1">
    <source>
        <dbReference type="EMBL" id="KAG0291410.1"/>
    </source>
</evidence>
<keyword evidence="2" id="KW-1185">Reference proteome</keyword>
<dbReference type="OrthoDB" id="2445729at2759"/>
<gene>
    <name evidence="1" type="ORF">BGZ97_005882</name>
</gene>
<dbReference type="Gene3D" id="1.25.40.10">
    <property type="entry name" value="Tetratricopeptide repeat domain"/>
    <property type="match status" value="1"/>
</dbReference>
<dbReference type="Proteomes" id="UP000823405">
    <property type="component" value="Unassembled WGS sequence"/>
</dbReference>
<dbReference type="EMBL" id="JAAAIN010002626">
    <property type="protein sequence ID" value="KAG0291410.1"/>
    <property type="molecule type" value="Genomic_DNA"/>
</dbReference>
<comment type="caution">
    <text evidence="1">The sequence shown here is derived from an EMBL/GenBank/DDBJ whole genome shotgun (WGS) entry which is preliminary data.</text>
</comment>